<evidence type="ECO:0000313" key="3">
    <source>
        <dbReference type="EMBL" id="MBC5713768.1"/>
    </source>
</evidence>
<feature type="domain" description="ATPase" evidence="1">
    <location>
        <begin position="6"/>
        <end position="197"/>
    </location>
</feature>
<dbReference type="InterPro" id="IPR004256">
    <property type="entry name" value="DUF234"/>
</dbReference>
<evidence type="ECO:0000259" key="1">
    <source>
        <dbReference type="Pfam" id="PF01637"/>
    </source>
</evidence>
<accession>A0A923RSM2</accession>
<organism evidence="3 4">
    <name type="scientific">Roseburia zhanii</name>
    <dbReference type="NCBI Taxonomy" id="2763064"/>
    <lineage>
        <taxon>Bacteria</taxon>
        <taxon>Bacillati</taxon>
        <taxon>Bacillota</taxon>
        <taxon>Clostridia</taxon>
        <taxon>Lachnospirales</taxon>
        <taxon>Lachnospiraceae</taxon>
        <taxon>Roseburia</taxon>
    </lineage>
</organism>
<keyword evidence="3" id="KW-0547">Nucleotide-binding</keyword>
<dbReference type="InterPro" id="IPR036390">
    <property type="entry name" value="WH_DNA-bd_sf"/>
</dbReference>
<dbReference type="Pfam" id="PF01637">
    <property type="entry name" value="ATPase_2"/>
    <property type="match status" value="1"/>
</dbReference>
<dbReference type="InterPro" id="IPR027417">
    <property type="entry name" value="P-loop_NTPase"/>
</dbReference>
<comment type="caution">
    <text evidence="3">The sequence shown here is derived from an EMBL/GenBank/DDBJ whole genome shotgun (WGS) entry which is preliminary data.</text>
</comment>
<dbReference type="Proteomes" id="UP000606720">
    <property type="component" value="Unassembled WGS sequence"/>
</dbReference>
<dbReference type="Gene3D" id="3.40.50.300">
    <property type="entry name" value="P-loop containing nucleotide triphosphate hydrolases"/>
    <property type="match status" value="1"/>
</dbReference>
<dbReference type="PANTHER" id="PTHR34704">
    <property type="entry name" value="ATPASE"/>
    <property type="match status" value="1"/>
</dbReference>
<dbReference type="SUPFAM" id="SSF46785">
    <property type="entry name" value="Winged helix' DNA-binding domain"/>
    <property type="match status" value="1"/>
</dbReference>
<keyword evidence="3" id="KW-0067">ATP-binding</keyword>
<dbReference type="Pfam" id="PF03008">
    <property type="entry name" value="DUF234"/>
    <property type="match status" value="1"/>
</dbReference>
<name>A0A923RSM2_9FIRM</name>
<keyword evidence="4" id="KW-1185">Reference proteome</keyword>
<sequence length="454" mass="53598">MSEKTAEVRLLEYQYQKKTDQIFVLYGTKGCGKEEYLREFLKEKDYFYYRARELSDLEQKRVFIRELQEKYSKETAQTEYLECLQSLLEDREGKFVLVIDEFQYLIKKDSDFIQTLSQLKKTEAKSGGTLLILLCSSSVVWVEQKMQAALKDAFFLIDDIHKITEKKFLDIVRRFPDYGVSECVEVYGIIGGMEEYLNCWDGEKSTKENVCEQILSADGRLFGEAEQYIRMELRELSVYNTILSAIASGHRKLNELYQFTGYSRAKISVYMKHLMELGVIEKVVSFETGGWENAQKGIYQIRHTFINFWFKFVFPHLSDLYLHTPQEFYDRHIEGALEEYLNRYFTGVCMEYMELLDQIHKLPVEIKKIGTWIGKQGNIDIIAQNSIRENVVGICNWSEEKMSYARYEQLEELLKQARIKAKHYFLFSAKAFDEELIKKSEEDERFSLIDMTEL</sequence>
<dbReference type="PANTHER" id="PTHR34704:SF1">
    <property type="entry name" value="ATPASE"/>
    <property type="match status" value="1"/>
</dbReference>
<evidence type="ECO:0000259" key="2">
    <source>
        <dbReference type="Pfam" id="PF03008"/>
    </source>
</evidence>
<dbReference type="EMBL" id="JACOPH010000003">
    <property type="protein sequence ID" value="MBC5713768.1"/>
    <property type="molecule type" value="Genomic_DNA"/>
</dbReference>
<feature type="domain" description="DUF234" evidence="2">
    <location>
        <begin position="309"/>
        <end position="400"/>
    </location>
</feature>
<evidence type="ECO:0000313" key="4">
    <source>
        <dbReference type="Proteomes" id="UP000606720"/>
    </source>
</evidence>
<dbReference type="GO" id="GO:0005524">
    <property type="term" value="F:ATP binding"/>
    <property type="evidence" value="ECO:0007669"/>
    <property type="project" value="UniProtKB-KW"/>
</dbReference>
<protein>
    <submittedName>
        <fullName evidence="3">ATP-binding protein</fullName>
    </submittedName>
</protein>
<dbReference type="InterPro" id="IPR011579">
    <property type="entry name" value="ATPase_dom"/>
</dbReference>
<dbReference type="AlphaFoldDB" id="A0A923RSM2"/>
<dbReference type="RefSeq" id="WP_186866601.1">
    <property type="nucleotide sequence ID" value="NZ_JACOPH010000003.1"/>
</dbReference>
<gene>
    <name evidence="3" type="ORF">H8S17_05985</name>
</gene>
<proteinExistence type="predicted"/>
<reference evidence="3" key="1">
    <citation type="submission" date="2020-08" db="EMBL/GenBank/DDBJ databases">
        <title>Genome public.</title>
        <authorList>
            <person name="Liu C."/>
            <person name="Sun Q."/>
        </authorList>
    </citation>
    <scope>NUCLEOTIDE SEQUENCE</scope>
    <source>
        <strain evidence="3">BX1005</strain>
    </source>
</reference>
<dbReference type="SUPFAM" id="SSF52540">
    <property type="entry name" value="P-loop containing nucleoside triphosphate hydrolases"/>
    <property type="match status" value="1"/>
</dbReference>